<evidence type="ECO:0000313" key="7">
    <source>
        <dbReference type="Proteomes" id="UP000800036"/>
    </source>
</evidence>
<dbReference type="Proteomes" id="UP000800036">
    <property type="component" value="Unassembled WGS sequence"/>
</dbReference>
<organism evidence="6 7">
    <name type="scientific">Bimuria novae-zelandiae CBS 107.79</name>
    <dbReference type="NCBI Taxonomy" id="1447943"/>
    <lineage>
        <taxon>Eukaryota</taxon>
        <taxon>Fungi</taxon>
        <taxon>Dikarya</taxon>
        <taxon>Ascomycota</taxon>
        <taxon>Pezizomycotina</taxon>
        <taxon>Dothideomycetes</taxon>
        <taxon>Pleosporomycetidae</taxon>
        <taxon>Pleosporales</taxon>
        <taxon>Massarineae</taxon>
        <taxon>Didymosphaeriaceae</taxon>
        <taxon>Bimuria</taxon>
    </lineage>
</organism>
<dbReference type="EMBL" id="ML976673">
    <property type="protein sequence ID" value="KAF1974886.1"/>
    <property type="molecule type" value="Genomic_DNA"/>
</dbReference>
<dbReference type="PRINTS" id="PR00755">
    <property type="entry name" value="AFLATOXINBRP"/>
</dbReference>
<name>A0A6A5VIN6_9PLEO</name>
<feature type="non-terminal residue" evidence="6">
    <location>
        <position position="62"/>
    </location>
</feature>
<dbReference type="CDD" id="cd00067">
    <property type="entry name" value="GAL4"/>
    <property type="match status" value="1"/>
</dbReference>
<keyword evidence="2" id="KW-0238">DNA-binding</keyword>
<dbReference type="PROSITE" id="PS50048">
    <property type="entry name" value="ZN2_CY6_FUNGAL_2"/>
    <property type="match status" value="1"/>
</dbReference>
<dbReference type="Pfam" id="PF00172">
    <property type="entry name" value="Zn_clus"/>
    <property type="match status" value="1"/>
</dbReference>
<dbReference type="PANTHER" id="PTHR31069:SF32">
    <property type="entry name" value="ARGININE METABOLISM REGULATION PROTEIN II"/>
    <property type="match status" value="1"/>
</dbReference>
<proteinExistence type="predicted"/>
<dbReference type="Gene3D" id="4.10.240.10">
    <property type="entry name" value="Zn(2)-C6 fungal-type DNA-binding domain"/>
    <property type="match status" value="1"/>
</dbReference>
<evidence type="ECO:0000256" key="3">
    <source>
        <dbReference type="ARBA" id="ARBA00023163"/>
    </source>
</evidence>
<feature type="domain" description="Zn(2)-C6 fungal-type" evidence="5">
    <location>
        <begin position="18"/>
        <end position="48"/>
    </location>
</feature>
<evidence type="ECO:0000256" key="4">
    <source>
        <dbReference type="ARBA" id="ARBA00023242"/>
    </source>
</evidence>
<keyword evidence="7" id="KW-1185">Reference proteome</keyword>
<dbReference type="SUPFAM" id="SSF57701">
    <property type="entry name" value="Zn2/Cys6 DNA-binding domain"/>
    <property type="match status" value="1"/>
</dbReference>
<dbReference type="GO" id="GO:0008270">
    <property type="term" value="F:zinc ion binding"/>
    <property type="evidence" value="ECO:0007669"/>
    <property type="project" value="InterPro"/>
</dbReference>
<accession>A0A6A5VIN6</accession>
<dbReference type="SMART" id="SM00066">
    <property type="entry name" value="GAL4"/>
    <property type="match status" value="1"/>
</dbReference>
<dbReference type="OrthoDB" id="2328572at2759"/>
<evidence type="ECO:0000313" key="6">
    <source>
        <dbReference type="EMBL" id="KAF1974886.1"/>
    </source>
</evidence>
<dbReference type="AlphaFoldDB" id="A0A6A5VIN6"/>
<dbReference type="PANTHER" id="PTHR31069">
    <property type="entry name" value="OLEATE-ACTIVATED TRANSCRIPTION FACTOR 1-RELATED"/>
    <property type="match status" value="1"/>
</dbReference>
<dbReference type="InterPro" id="IPR001138">
    <property type="entry name" value="Zn2Cys6_DnaBD"/>
</dbReference>
<dbReference type="InterPro" id="IPR036864">
    <property type="entry name" value="Zn2-C6_fun-type_DNA-bd_sf"/>
</dbReference>
<protein>
    <recommendedName>
        <fullName evidence="5">Zn(2)-C6 fungal-type domain-containing protein</fullName>
    </recommendedName>
</protein>
<keyword evidence="1" id="KW-0805">Transcription regulation</keyword>
<keyword evidence="4" id="KW-0539">Nucleus</keyword>
<keyword evidence="3" id="KW-0804">Transcription</keyword>
<sequence>MPSRTERTSVDARRLRSSCDACGAAKTKCDRTQPQCGRCISMNLTCIYGPSKQLGKRPRRRL</sequence>
<dbReference type="InterPro" id="IPR050675">
    <property type="entry name" value="OAF3"/>
</dbReference>
<gene>
    <name evidence="6" type="ORF">BU23DRAFT_460606</name>
</gene>
<dbReference type="GO" id="GO:0000981">
    <property type="term" value="F:DNA-binding transcription factor activity, RNA polymerase II-specific"/>
    <property type="evidence" value="ECO:0007669"/>
    <property type="project" value="InterPro"/>
</dbReference>
<reference evidence="6" key="1">
    <citation type="journal article" date="2020" name="Stud. Mycol.">
        <title>101 Dothideomycetes genomes: a test case for predicting lifestyles and emergence of pathogens.</title>
        <authorList>
            <person name="Haridas S."/>
            <person name="Albert R."/>
            <person name="Binder M."/>
            <person name="Bloem J."/>
            <person name="Labutti K."/>
            <person name="Salamov A."/>
            <person name="Andreopoulos B."/>
            <person name="Baker S."/>
            <person name="Barry K."/>
            <person name="Bills G."/>
            <person name="Bluhm B."/>
            <person name="Cannon C."/>
            <person name="Castanera R."/>
            <person name="Culley D."/>
            <person name="Daum C."/>
            <person name="Ezra D."/>
            <person name="Gonzalez J."/>
            <person name="Henrissat B."/>
            <person name="Kuo A."/>
            <person name="Liang C."/>
            <person name="Lipzen A."/>
            <person name="Lutzoni F."/>
            <person name="Magnuson J."/>
            <person name="Mondo S."/>
            <person name="Nolan M."/>
            <person name="Ohm R."/>
            <person name="Pangilinan J."/>
            <person name="Park H.-J."/>
            <person name="Ramirez L."/>
            <person name="Alfaro M."/>
            <person name="Sun H."/>
            <person name="Tritt A."/>
            <person name="Yoshinaga Y."/>
            <person name="Zwiers L.-H."/>
            <person name="Turgeon B."/>
            <person name="Goodwin S."/>
            <person name="Spatafora J."/>
            <person name="Crous P."/>
            <person name="Grigoriev I."/>
        </authorList>
    </citation>
    <scope>NUCLEOTIDE SEQUENCE</scope>
    <source>
        <strain evidence="6">CBS 107.79</strain>
    </source>
</reference>
<dbReference type="GO" id="GO:0003677">
    <property type="term" value="F:DNA binding"/>
    <property type="evidence" value="ECO:0007669"/>
    <property type="project" value="UniProtKB-KW"/>
</dbReference>
<evidence type="ECO:0000256" key="1">
    <source>
        <dbReference type="ARBA" id="ARBA00023015"/>
    </source>
</evidence>
<evidence type="ECO:0000256" key="2">
    <source>
        <dbReference type="ARBA" id="ARBA00023125"/>
    </source>
</evidence>
<evidence type="ECO:0000259" key="5">
    <source>
        <dbReference type="PROSITE" id="PS50048"/>
    </source>
</evidence>